<evidence type="ECO:0000256" key="6">
    <source>
        <dbReference type="ARBA" id="ARBA00022723"/>
    </source>
</evidence>
<keyword evidence="6" id="KW-0479">Metal-binding</keyword>
<feature type="domain" description="RING-type" evidence="16">
    <location>
        <begin position="428"/>
        <end position="470"/>
    </location>
</feature>
<dbReference type="Pfam" id="PF13639">
    <property type="entry name" value="zf-RING_2"/>
    <property type="match status" value="1"/>
</dbReference>
<dbReference type="Proteomes" id="UP000723463">
    <property type="component" value="Unassembled WGS sequence"/>
</dbReference>
<evidence type="ECO:0000256" key="12">
    <source>
        <dbReference type="PROSITE-ProRule" id="PRU00175"/>
    </source>
</evidence>
<dbReference type="PANTHER" id="PTHR45977">
    <property type="entry name" value="TARGET OF ERK KINASE MPK-1"/>
    <property type="match status" value="1"/>
</dbReference>
<dbReference type="Gene3D" id="3.30.40.10">
    <property type="entry name" value="Zinc/RING finger domain, C3HC4 (zinc finger)"/>
    <property type="match status" value="1"/>
</dbReference>
<keyword evidence="8" id="KW-0833">Ubl conjugation pathway</keyword>
<feature type="region of interest" description="Disordered" evidence="13">
    <location>
        <begin position="402"/>
        <end position="421"/>
    </location>
</feature>
<dbReference type="SUPFAM" id="SSF57850">
    <property type="entry name" value="RING/U-box"/>
    <property type="match status" value="1"/>
</dbReference>
<feature type="signal peptide" evidence="15">
    <location>
        <begin position="1"/>
        <end position="36"/>
    </location>
</feature>
<evidence type="ECO:0000256" key="7">
    <source>
        <dbReference type="ARBA" id="ARBA00022771"/>
    </source>
</evidence>
<dbReference type="FunFam" id="3.30.40.10:FF:000388">
    <property type="entry name" value="Putative RING zinc finger domain superfamily protein"/>
    <property type="match status" value="1"/>
</dbReference>
<evidence type="ECO:0000256" key="2">
    <source>
        <dbReference type="ARBA" id="ARBA00004141"/>
    </source>
</evidence>
<evidence type="ECO:0000259" key="16">
    <source>
        <dbReference type="PROSITE" id="PS50089"/>
    </source>
</evidence>
<evidence type="ECO:0000256" key="10">
    <source>
        <dbReference type="ARBA" id="ARBA00022989"/>
    </source>
</evidence>
<reference evidence="17" key="1">
    <citation type="journal article" date="2020" name="Fungal Divers.">
        <title>Resolving the Mortierellaceae phylogeny through synthesis of multi-gene phylogenetics and phylogenomics.</title>
        <authorList>
            <person name="Vandepol N."/>
            <person name="Liber J."/>
            <person name="Desiro A."/>
            <person name="Na H."/>
            <person name="Kennedy M."/>
            <person name="Barry K."/>
            <person name="Grigoriev I.V."/>
            <person name="Miller A.N."/>
            <person name="O'Donnell K."/>
            <person name="Stajich J.E."/>
            <person name="Bonito G."/>
        </authorList>
    </citation>
    <scope>NUCLEOTIDE SEQUENCE</scope>
    <source>
        <strain evidence="17">NRRL 2591</strain>
    </source>
</reference>
<evidence type="ECO:0000256" key="15">
    <source>
        <dbReference type="SAM" id="SignalP"/>
    </source>
</evidence>
<keyword evidence="9" id="KW-0862">Zinc</keyword>
<dbReference type="GO" id="GO:0016020">
    <property type="term" value="C:membrane"/>
    <property type="evidence" value="ECO:0007669"/>
    <property type="project" value="UniProtKB-SubCell"/>
</dbReference>
<feature type="region of interest" description="Disordered" evidence="13">
    <location>
        <begin position="579"/>
        <end position="656"/>
    </location>
</feature>
<comment type="catalytic activity">
    <reaction evidence="1">
        <text>S-ubiquitinyl-[E2 ubiquitin-conjugating enzyme]-L-cysteine + [acceptor protein]-L-lysine = [E2 ubiquitin-conjugating enzyme]-L-cysteine + N(6)-ubiquitinyl-[acceptor protein]-L-lysine.</text>
        <dbReference type="EC" id="2.3.2.27"/>
    </reaction>
</comment>
<feature type="compositionally biased region" description="Low complexity" evidence="13">
    <location>
        <begin position="584"/>
        <end position="610"/>
    </location>
</feature>
<evidence type="ECO:0000256" key="5">
    <source>
        <dbReference type="ARBA" id="ARBA00022692"/>
    </source>
</evidence>
<dbReference type="InterPro" id="IPR001841">
    <property type="entry name" value="Znf_RING"/>
</dbReference>
<feature type="chain" id="PRO_5040419452" description="RING-type E3 ubiquitin transferase" evidence="15">
    <location>
        <begin position="37"/>
        <end position="656"/>
    </location>
</feature>
<comment type="subcellular location">
    <subcellularLocation>
        <location evidence="2">Membrane</location>
        <topology evidence="2">Multi-pass membrane protein</topology>
    </subcellularLocation>
</comment>
<sequence>MMYRGRKAPALGSLYTTVLLLVLVALSLSSSSLTHAARGTVIKFNYDIVSVKNRPETAAGAALIASMPRFDNASFIKQTGGISKDGFSGILFDMGYGCRDLYQNYTLNTTDSFVPERVALIKVAGPSGEKDCTFQEKMLSAMSQNAIAFLVYGNETYNDAGGDDVIPNAIPGILILNSDGMMLRTWLSNQTLLANDPTSPQFYNRIRINLTVSQRMSVIWEVVLVVVVILLAISLAISVILHCRLYALRQRIRMDALARGADVLPNGTIRMRKVTINKDILDTLPVRIHGQTPPATTAAVHVVAQEVIPTTTQDGTSNGSSTVVHVESTQDSGVENANNPTAANATRTSTSASRANSIRQSISGRSISGRSVSGRSVSGRSISGHSVRSQNAIAAATTLESSTAVTTAQATGSPSTAHIDDDDSEDTCAICLDEFEDGDEIRSLPCHHEFHCDCIDPWLVRKSSTCPLCKFDCLPRTEEEAQGRGEDANIVLPHDRLIEFIMGPDWVEARTMRGHNGTSITDRIGHFFDTVWDRMRGRPPRPMPGATIQSTPRQPYSRSVATSTVQLDEHGQVPLQLITPRGISSAPATSSTRTSLPLTTASIPAPASASVEETRRGVAETPAEPVPPQTTATPSVIVEIPASSQSSDSDDRSIAK</sequence>
<evidence type="ECO:0000256" key="1">
    <source>
        <dbReference type="ARBA" id="ARBA00000900"/>
    </source>
</evidence>
<feature type="transmembrane region" description="Helical" evidence="14">
    <location>
        <begin position="218"/>
        <end position="243"/>
    </location>
</feature>
<evidence type="ECO:0000256" key="3">
    <source>
        <dbReference type="ARBA" id="ARBA00012483"/>
    </source>
</evidence>
<feature type="compositionally biased region" description="Polar residues" evidence="13">
    <location>
        <begin position="402"/>
        <end position="416"/>
    </location>
</feature>
<keyword evidence="15" id="KW-0732">Signal</keyword>
<name>A0A9P6EX58_9FUNG</name>
<dbReference type="Gene3D" id="3.50.30.30">
    <property type="match status" value="1"/>
</dbReference>
<keyword evidence="7 12" id="KW-0863">Zinc-finger</keyword>
<evidence type="ECO:0000313" key="18">
    <source>
        <dbReference type="Proteomes" id="UP000723463"/>
    </source>
</evidence>
<feature type="region of interest" description="Disordered" evidence="13">
    <location>
        <begin position="310"/>
        <end position="388"/>
    </location>
</feature>
<dbReference type="InterPro" id="IPR013083">
    <property type="entry name" value="Znf_RING/FYVE/PHD"/>
</dbReference>
<dbReference type="PROSITE" id="PS50089">
    <property type="entry name" value="ZF_RING_2"/>
    <property type="match status" value="1"/>
</dbReference>
<dbReference type="InterPro" id="IPR003137">
    <property type="entry name" value="PA_domain"/>
</dbReference>
<evidence type="ECO:0000256" key="9">
    <source>
        <dbReference type="ARBA" id="ARBA00022833"/>
    </source>
</evidence>
<proteinExistence type="predicted"/>
<protein>
    <recommendedName>
        <fullName evidence="3">RING-type E3 ubiquitin transferase</fullName>
        <ecNumber evidence="3">2.3.2.27</ecNumber>
    </recommendedName>
</protein>
<dbReference type="CDD" id="cd16454">
    <property type="entry name" value="RING-H2_PA-TM-RING"/>
    <property type="match status" value="1"/>
</dbReference>
<feature type="compositionally biased region" description="Low complexity" evidence="13">
    <location>
        <begin position="336"/>
        <end position="388"/>
    </location>
</feature>
<dbReference type="GO" id="GO:0061630">
    <property type="term" value="F:ubiquitin protein ligase activity"/>
    <property type="evidence" value="ECO:0007669"/>
    <property type="project" value="UniProtKB-EC"/>
</dbReference>
<dbReference type="EC" id="2.3.2.27" evidence="3"/>
<keyword evidence="10 14" id="KW-1133">Transmembrane helix</keyword>
<evidence type="ECO:0000256" key="11">
    <source>
        <dbReference type="ARBA" id="ARBA00023136"/>
    </source>
</evidence>
<dbReference type="GO" id="GO:0008270">
    <property type="term" value="F:zinc ion binding"/>
    <property type="evidence" value="ECO:0007669"/>
    <property type="project" value="UniProtKB-KW"/>
</dbReference>
<keyword evidence="5 14" id="KW-0812">Transmembrane</keyword>
<dbReference type="GO" id="GO:0016567">
    <property type="term" value="P:protein ubiquitination"/>
    <property type="evidence" value="ECO:0007669"/>
    <property type="project" value="TreeGrafter"/>
</dbReference>
<evidence type="ECO:0000313" key="17">
    <source>
        <dbReference type="EMBL" id="KAF9536945.1"/>
    </source>
</evidence>
<comment type="caution">
    <text evidence="17">The sequence shown here is derived from an EMBL/GenBank/DDBJ whole genome shotgun (WGS) entry which is preliminary data.</text>
</comment>
<accession>A0A9P6EX58</accession>
<evidence type="ECO:0000256" key="4">
    <source>
        <dbReference type="ARBA" id="ARBA00022679"/>
    </source>
</evidence>
<evidence type="ECO:0000256" key="8">
    <source>
        <dbReference type="ARBA" id="ARBA00022786"/>
    </source>
</evidence>
<evidence type="ECO:0000256" key="14">
    <source>
        <dbReference type="SAM" id="Phobius"/>
    </source>
</evidence>
<dbReference type="EMBL" id="JAAAXW010000502">
    <property type="protein sequence ID" value="KAF9536945.1"/>
    <property type="molecule type" value="Genomic_DNA"/>
</dbReference>
<evidence type="ECO:0000256" key="13">
    <source>
        <dbReference type="SAM" id="MobiDB-lite"/>
    </source>
</evidence>
<keyword evidence="11 14" id="KW-0472">Membrane</keyword>
<organism evidence="17 18">
    <name type="scientific">Mortierella hygrophila</name>
    <dbReference type="NCBI Taxonomy" id="979708"/>
    <lineage>
        <taxon>Eukaryota</taxon>
        <taxon>Fungi</taxon>
        <taxon>Fungi incertae sedis</taxon>
        <taxon>Mucoromycota</taxon>
        <taxon>Mortierellomycotina</taxon>
        <taxon>Mortierellomycetes</taxon>
        <taxon>Mortierellales</taxon>
        <taxon>Mortierellaceae</taxon>
        <taxon>Mortierella</taxon>
    </lineage>
</organism>
<dbReference type="GO" id="GO:0006511">
    <property type="term" value="P:ubiquitin-dependent protein catabolic process"/>
    <property type="evidence" value="ECO:0007669"/>
    <property type="project" value="TreeGrafter"/>
</dbReference>
<feature type="compositionally biased region" description="Polar residues" evidence="13">
    <location>
        <begin position="310"/>
        <end position="335"/>
    </location>
</feature>
<dbReference type="AlphaFoldDB" id="A0A9P6EX58"/>
<keyword evidence="4" id="KW-0808">Transferase</keyword>
<dbReference type="SMART" id="SM00184">
    <property type="entry name" value="RING"/>
    <property type="match status" value="1"/>
</dbReference>
<dbReference type="Pfam" id="PF02225">
    <property type="entry name" value="PA"/>
    <property type="match status" value="1"/>
</dbReference>
<keyword evidence="18" id="KW-1185">Reference proteome</keyword>
<gene>
    <name evidence="17" type="primary">RNF13_2</name>
    <name evidence="17" type="ORF">EC957_009335</name>
</gene>
<dbReference type="PANTHER" id="PTHR45977:SF4">
    <property type="entry name" value="RING-TYPE DOMAIN-CONTAINING PROTEIN"/>
    <property type="match status" value="1"/>
</dbReference>